<feature type="binding site" evidence="10 14">
    <location>
        <position position="10"/>
    </location>
    <ligand>
        <name>substrate</name>
    </ligand>
</feature>
<keyword evidence="10 11" id="KW-0119">Carbohydrate metabolism</keyword>
<dbReference type="GO" id="GO:0046872">
    <property type="term" value="F:metal ion binding"/>
    <property type="evidence" value="ECO:0007669"/>
    <property type="project" value="UniProtKB-UniRule"/>
</dbReference>
<evidence type="ECO:0000256" key="13">
    <source>
        <dbReference type="PIRSR" id="PIRSR001461-2"/>
    </source>
</evidence>
<dbReference type="NCBIfam" id="NF004076">
    <property type="entry name" value="PRK05581.1-4"/>
    <property type="match status" value="1"/>
</dbReference>
<dbReference type="GO" id="GO:0006098">
    <property type="term" value="P:pentose-phosphate shunt"/>
    <property type="evidence" value="ECO:0007669"/>
    <property type="project" value="UniProtKB-UniRule"/>
</dbReference>
<dbReference type="PATRIC" id="fig|79604.3.peg.1093"/>
<evidence type="ECO:0000256" key="9">
    <source>
        <dbReference type="ARBA" id="ARBA00023235"/>
    </source>
</evidence>
<comment type="catalytic activity">
    <reaction evidence="1 10 11">
        <text>D-ribulose 5-phosphate = D-xylulose 5-phosphate</text>
        <dbReference type="Rhea" id="RHEA:13677"/>
        <dbReference type="ChEBI" id="CHEBI:57737"/>
        <dbReference type="ChEBI" id="CHEBI:58121"/>
        <dbReference type="EC" id="5.1.3.1"/>
    </reaction>
</comment>
<keyword evidence="13" id="KW-0170">Cobalt</keyword>
<evidence type="ECO:0000256" key="3">
    <source>
        <dbReference type="ARBA" id="ARBA00001941"/>
    </source>
</evidence>
<dbReference type="PIRSF" id="PIRSF001461">
    <property type="entry name" value="RPE"/>
    <property type="match status" value="1"/>
</dbReference>
<comment type="cofactor">
    <cofactor evidence="10 13">
        <name>a divalent metal cation</name>
        <dbReference type="ChEBI" id="CHEBI:60240"/>
    </cofactor>
    <text evidence="10 13">Binds 1 divalent metal cation per subunit.</text>
</comment>
<dbReference type="SUPFAM" id="SSF51366">
    <property type="entry name" value="Ribulose-phoshate binding barrel"/>
    <property type="match status" value="1"/>
</dbReference>
<feature type="binding site" evidence="10 13">
    <location>
        <position position="35"/>
    </location>
    <ligand>
        <name>a divalent metal cation</name>
        <dbReference type="ChEBI" id="CHEBI:60240"/>
    </ligand>
</feature>
<evidence type="ECO:0000256" key="1">
    <source>
        <dbReference type="ARBA" id="ARBA00001782"/>
    </source>
</evidence>
<feature type="active site" description="Proton acceptor" evidence="10 12">
    <location>
        <position position="37"/>
    </location>
</feature>
<dbReference type="InterPro" id="IPR013785">
    <property type="entry name" value="Aldolase_TIM"/>
</dbReference>
<feature type="binding site" evidence="10 14">
    <location>
        <begin position="150"/>
        <end position="153"/>
    </location>
    <ligand>
        <name>substrate</name>
    </ligand>
</feature>
<feature type="binding site" evidence="14">
    <location>
        <position position="185"/>
    </location>
    <ligand>
        <name>substrate</name>
    </ligand>
</feature>
<comment type="cofactor">
    <cofactor evidence="3">
        <name>Co(2+)</name>
        <dbReference type="ChEBI" id="CHEBI:48828"/>
    </cofactor>
</comment>
<dbReference type="PANTHER" id="PTHR11749">
    <property type="entry name" value="RIBULOSE-5-PHOSPHATE-3-EPIMERASE"/>
    <property type="match status" value="1"/>
</dbReference>
<evidence type="ECO:0000256" key="12">
    <source>
        <dbReference type="PIRSR" id="PIRSR001461-1"/>
    </source>
</evidence>
<evidence type="ECO:0000256" key="6">
    <source>
        <dbReference type="ARBA" id="ARBA00009541"/>
    </source>
</evidence>
<comment type="cofactor">
    <cofactor evidence="2">
        <name>Mn(2+)</name>
        <dbReference type="ChEBI" id="CHEBI:29035"/>
    </cofactor>
</comment>
<keyword evidence="9 10" id="KW-0413">Isomerase</keyword>
<comment type="caution">
    <text evidence="10">Lacks conserved residue(s) required for the propagation of feature annotation.</text>
</comment>
<comment type="pathway">
    <text evidence="10">Carbohydrate degradation.</text>
</comment>
<feature type="active site" description="Proton donor" evidence="10 12">
    <location>
        <position position="183"/>
    </location>
</feature>
<dbReference type="CDD" id="cd00429">
    <property type="entry name" value="RPE"/>
    <property type="match status" value="1"/>
</dbReference>
<evidence type="ECO:0000313" key="16">
    <source>
        <dbReference type="Proteomes" id="UP000182975"/>
    </source>
</evidence>
<comment type="similarity">
    <text evidence="6 10 11">Belongs to the ribulose-phosphate 3-epimerase family.</text>
</comment>
<dbReference type="RefSeq" id="WP_066662353.1">
    <property type="nucleotide sequence ID" value="NZ_CP011402.1"/>
</dbReference>
<dbReference type="FunFam" id="3.20.20.70:FF:000004">
    <property type="entry name" value="Ribulose-phosphate 3-epimerase"/>
    <property type="match status" value="1"/>
</dbReference>
<dbReference type="Proteomes" id="UP000182975">
    <property type="component" value="Unassembled WGS sequence"/>
</dbReference>
<dbReference type="KEGG" id="ddt:AAY81_05395"/>
<evidence type="ECO:0000313" key="15">
    <source>
        <dbReference type="EMBL" id="SEO90946.1"/>
    </source>
</evidence>
<protein>
    <recommendedName>
        <fullName evidence="7 10">Ribulose-phosphate 3-epimerase</fullName>
        <ecNumber evidence="7 10">5.1.3.1</ecNumber>
    </recommendedName>
</protein>
<dbReference type="NCBIfam" id="TIGR01163">
    <property type="entry name" value="rpe"/>
    <property type="match status" value="1"/>
</dbReference>
<feature type="binding site" evidence="10">
    <location>
        <begin position="183"/>
        <end position="185"/>
    </location>
    <ligand>
        <name>substrate</name>
    </ligand>
</feature>
<feature type="binding site" evidence="10 14">
    <location>
        <position position="68"/>
    </location>
    <ligand>
        <name>substrate</name>
    </ligand>
</feature>
<gene>
    <name evidence="10" type="primary">rpe</name>
    <name evidence="15" type="ORF">SAMN02910314_01578</name>
</gene>
<name>A0A172RY48_9ACTN</name>
<dbReference type="STRING" id="79604.AAY81_05395"/>
<comment type="cofactor">
    <cofactor evidence="5">
        <name>Fe(2+)</name>
        <dbReference type="ChEBI" id="CHEBI:29033"/>
    </cofactor>
</comment>
<feature type="binding site" evidence="10 13">
    <location>
        <position position="68"/>
    </location>
    <ligand>
        <name>a divalent metal cation</name>
        <dbReference type="ChEBI" id="CHEBI:60240"/>
    </ligand>
</feature>
<evidence type="ECO:0000256" key="5">
    <source>
        <dbReference type="ARBA" id="ARBA00001954"/>
    </source>
</evidence>
<evidence type="ECO:0000256" key="11">
    <source>
        <dbReference type="PIRNR" id="PIRNR001461"/>
    </source>
</evidence>
<dbReference type="InterPro" id="IPR000056">
    <property type="entry name" value="Ribul_P_3_epim-like"/>
</dbReference>
<proteinExistence type="inferred from homology"/>
<dbReference type="PROSITE" id="PS01085">
    <property type="entry name" value="RIBUL_P_3_EPIMER_1"/>
    <property type="match status" value="1"/>
</dbReference>
<dbReference type="GO" id="GO:0004750">
    <property type="term" value="F:D-ribulose-phosphate 3-epimerase activity"/>
    <property type="evidence" value="ECO:0007669"/>
    <property type="project" value="UniProtKB-UniRule"/>
</dbReference>
<dbReference type="EMBL" id="FOEC01000011">
    <property type="protein sequence ID" value="SEO90946.1"/>
    <property type="molecule type" value="Genomic_DNA"/>
</dbReference>
<feature type="binding site" evidence="10 13">
    <location>
        <position position="183"/>
    </location>
    <ligand>
        <name>a divalent metal cation</name>
        <dbReference type="ChEBI" id="CHEBI:60240"/>
    </ligand>
</feature>
<keyword evidence="8 10" id="KW-0479">Metal-binding</keyword>
<dbReference type="AlphaFoldDB" id="A0A172RY48"/>
<keyword evidence="16" id="KW-1185">Reference proteome</keyword>
<accession>A0A172RY48</accession>
<evidence type="ECO:0000256" key="10">
    <source>
        <dbReference type="HAMAP-Rule" id="MF_02227"/>
    </source>
</evidence>
<keyword evidence="13" id="KW-0862">Zinc</keyword>
<keyword evidence="13" id="KW-0464">Manganese</keyword>
<comment type="function">
    <text evidence="10">Catalyzes the reversible epimerization of D-ribulose 5-phosphate to D-xylulose 5-phosphate.</text>
</comment>
<dbReference type="Gene3D" id="3.20.20.70">
    <property type="entry name" value="Aldolase class I"/>
    <property type="match status" value="1"/>
</dbReference>
<dbReference type="OrthoDB" id="1645589at2"/>
<dbReference type="InterPro" id="IPR011060">
    <property type="entry name" value="RibuloseP-bd_barrel"/>
</dbReference>
<evidence type="ECO:0000256" key="14">
    <source>
        <dbReference type="PIRSR" id="PIRSR001461-3"/>
    </source>
</evidence>
<reference evidence="16" key="1">
    <citation type="submission" date="2016-10" db="EMBL/GenBank/DDBJ databases">
        <authorList>
            <person name="Varghese N."/>
        </authorList>
    </citation>
    <scope>NUCLEOTIDE SEQUENCE [LARGE SCALE GENOMIC DNA]</scope>
    <source>
        <strain evidence="16">DSM 21843</strain>
    </source>
</reference>
<evidence type="ECO:0000256" key="7">
    <source>
        <dbReference type="ARBA" id="ARBA00013188"/>
    </source>
</evidence>
<comment type="cofactor">
    <cofactor evidence="4">
        <name>Zn(2+)</name>
        <dbReference type="ChEBI" id="CHEBI:29105"/>
    </cofactor>
</comment>
<evidence type="ECO:0000256" key="8">
    <source>
        <dbReference type="ARBA" id="ARBA00022723"/>
    </source>
</evidence>
<dbReference type="HAMAP" id="MF_02227">
    <property type="entry name" value="RPE"/>
    <property type="match status" value="1"/>
</dbReference>
<dbReference type="PROSITE" id="PS01086">
    <property type="entry name" value="RIBUL_P_3_EPIMER_2"/>
    <property type="match status" value="1"/>
</dbReference>
<evidence type="ECO:0000256" key="4">
    <source>
        <dbReference type="ARBA" id="ARBA00001947"/>
    </source>
</evidence>
<dbReference type="GO" id="GO:0019323">
    <property type="term" value="P:pentose catabolic process"/>
    <property type="evidence" value="ECO:0007669"/>
    <property type="project" value="UniProtKB-UniRule"/>
</dbReference>
<dbReference type="Pfam" id="PF00834">
    <property type="entry name" value="Ribul_P_3_epim"/>
    <property type="match status" value="1"/>
</dbReference>
<sequence length="229" mass="24280">MFETVRVSPSILSSDFMNLQSEIASIEAGGADWVHVDVMDGHFVPNLTIGVPVAQQLARITSMPLDVHLMISNPLVQLPWFLASQPYMVTIHWEALDPACPNDEARKAVELIHEAGSKAAIALKPDTDVSVLAQTIGLWDMVLVMSVFPGFSGQSFIEETPNRIRQVVQLAKEAGASPLIQVDGGINPTTAALVGAAGADVMVAGNGVFKAADRAAAIESIRLSAGNAR</sequence>
<evidence type="ECO:0000256" key="2">
    <source>
        <dbReference type="ARBA" id="ARBA00001936"/>
    </source>
</evidence>
<organism evidence="15 16">
    <name type="scientific">Denitrobacterium detoxificans</name>
    <dbReference type="NCBI Taxonomy" id="79604"/>
    <lineage>
        <taxon>Bacteria</taxon>
        <taxon>Bacillati</taxon>
        <taxon>Actinomycetota</taxon>
        <taxon>Coriobacteriia</taxon>
        <taxon>Eggerthellales</taxon>
        <taxon>Eggerthellaceae</taxon>
        <taxon>Denitrobacterium</taxon>
    </lineage>
</organism>
<dbReference type="EC" id="5.1.3.1" evidence="7 10"/>
<dbReference type="GO" id="GO:0005737">
    <property type="term" value="C:cytoplasm"/>
    <property type="evidence" value="ECO:0007669"/>
    <property type="project" value="UniProtKB-ARBA"/>
</dbReference>
<dbReference type="InterPro" id="IPR026019">
    <property type="entry name" value="Ribul_P_3_epim"/>
</dbReference>
<feature type="binding site" evidence="10 13">
    <location>
        <position position="37"/>
    </location>
    <ligand>
        <name>a divalent metal cation</name>
        <dbReference type="ChEBI" id="CHEBI:60240"/>
    </ligand>
</feature>